<dbReference type="GeneID" id="110987923"/>
<sequence length="174" mass="19530">MAAPIDCICRIFLRKCFCFYLSLLVLFTLTIIFVGVCGDSSLSEDFEVKPGGQVWTTVKKLGPCKCTFEYAAQGGTNEKWLFEVTGSDDGTTYSCDIQRPSGVSYLFFQSFKASIELKGAQLKQVELFMDTDNSLKPEEYVTTKGKNEVTHNEGKFNSKLSRLLLIAERPRTEL</sequence>
<keyword evidence="1" id="KW-0812">Transmembrane</keyword>
<keyword evidence="1" id="KW-1133">Transmembrane helix</keyword>
<dbReference type="PANTHER" id="PTHR31230:SF1">
    <property type="entry name" value="MYELOID-DERIVED GROWTH FACTOR"/>
    <property type="match status" value="1"/>
</dbReference>
<accession>A0A8B7ZNZ0</accession>
<dbReference type="GO" id="GO:0001938">
    <property type="term" value="P:positive regulation of endothelial cell proliferation"/>
    <property type="evidence" value="ECO:0007669"/>
    <property type="project" value="TreeGrafter"/>
</dbReference>
<gene>
    <name evidence="3" type="primary">LOC110987923</name>
</gene>
<dbReference type="Proteomes" id="UP000694845">
    <property type="component" value="Unplaced"/>
</dbReference>
<dbReference type="RefSeq" id="XP_022106777.1">
    <property type="nucleotide sequence ID" value="XM_022251085.1"/>
</dbReference>
<name>A0A8B7ZNZ0_ACAPL</name>
<dbReference type="Pfam" id="PF10572">
    <property type="entry name" value="UPF0556"/>
    <property type="match status" value="1"/>
</dbReference>
<dbReference type="PANTHER" id="PTHR31230">
    <property type="entry name" value="MYELOID-DERIVED GROWTH FACTOR MYDGF"/>
    <property type="match status" value="1"/>
</dbReference>
<evidence type="ECO:0000256" key="1">
    <source>
        <dbReference type="SAM" id="Phobius"/>
    </source>
</evidence>
<dbReference type="AlphaFoldDB" id="A0A8B7ZNZ0"/>
<reference evidence="3" key="1">
    <citation type="submission" date="2025-08" db="UniProtKB">
        <authorList>
            <consortium name="RefSeq"/>
        </authorList>
    </citation>
    <scope>IDENTIFICATION</scope>
</reference>
<keyword evidence="1" id="KW-0472">Membrane</keyword>
<keyword evidence="2" id="KW-1185">Reference proteome</keyword>
<dbReference type="OMA" id="CIFTYAS"/>
<feature type="transmembrane region" description="Helical" evidence="1">
    <location>
        <begin position="12"/>
        <end position="36"/>
    </location>
</feature>
<dbReference type="KEGG" id="aplc:110987923"/>
<dbReference type="OrthoDB" id="10061830at2759"/>
<organism evidence="2 3">
    <name type="scientific">Acanthaster planci</name>
    <name type="common">Crown-of-thorns starfish</name>
    <dbReference type="NCBI Taxonomy" id="133434"/>
    <lineage>
        <taxon>Eukaryota</taxon>
        <taxon>Metazoa</taxon>
        <taxon>Echinodermata</taxon>
        <taxon>Eleutherozoa</taxon>
        <taxon>Asterozoa</taxon>
        <taxon>Asteroidea</taxon>
        <taxon>Valvatacea</taxon>
        <taxon>Valvatida</taxon>
        <taxon>Acanthasteridae</taxon>
        <taxon>Acanthaster</taxon>
    </lineage>
</organism>
<evidence type="ECO:0000313" key="3">
    <source>
        <dbReference type="RefSeq" id="XP_022106777.1"/>
    </source>
</evidence>
<dbReference type="GO" id="GO:0005615">
    <property type="term" value="C:extracellular space"/>
    <property type="evidence" value="ECO:0007669"/>
    <property type="project" value="TreeGrafter"/>
</dbReference>
<proteinExistence type="predicted"/>
<protein>
    <submittedName>
        <fullName evidence="3">Myeloid-derived growth factor-like</fullName>
    </submittedName>
</protein>
<dbReference type="InterPro" id="IPR018887">
    <property type="entry name" value="MYDGF"/>
</dbReference>
<evidence type="ECO:0000313" key="2">
    <source>
        <dbReference type="Proteomes" id="UP000694845"/>
    </source>
</evidence>